<name>A0A6A3JLW5_9STRA</name>
<keyword evidence="2" id="KW-1133">Transmembrane helix</keyword>
<feature type="region of interest" description="Disordered" evidence="1">
    <location>
        <begin position="475"/>
        <end position="684"/>
    </location>
</feature>
<keyword evidence="2" id="KW-0812">Transmembrane</keyword>
<feature type="compositionally biased region" description="Basic residues" evidence="1">
    <location>
        <begin position="260"/>
        <end position="270"/>
    </location>
</feature>
<feature type="compositionally biased region" description="Basic and acidic residues" evidence="1">
    <location>
        <begin position="651"/>
        <end position="684"/>
    </location>
</feature>
<feature type="region of interest" description="Disordered" evidence="1">
    <location>
        <begin position="244"/>
        <end position="303"/>
    </location>
</feature>
<proteinExistence type="predicted"/>
<dbReference type="SUPFAM" id="SSF48371">
    <property type="entry name" value="ARM repeat"/>
    <property type="match status" value="1"/>
</dbReference>
<dbReference type="AlphaFoldDB" id="A0A6A3JLW5"/>
<organism evidence="4 5">
    <name type="scientific">Phytophthora fragariae</name>
    <dbReference type="NCBI Taxonomy" id="53985"/>
    <lineage>
        <taxon>Eukaryota</taxon>
        <taxon>Sar</taxon>
        <taxon>Stramenopiles</taxon>
        <taxon>Oomycota</taxon>
        <taxon>Peronosporomycetes</taxon>
        <taxon>Peronosporales</taxon>
        <taxon>Peronosporaceae</taxon>
        <taxon>Phytophthora</taxon>
    </lineage>
</organism>
<feature type="compositionally biased region" description="Polar residues" evidence="1">
    <location>
        <begin position="998"/>
        <end position="1013"/>
    </location>
</feature>
<protein>
    <recommendedName>
        <fullName evidence="3">CLASP N-terminal domain-containing protein</fullName>
    </recommendedName>
</protein>
<keyword evidence="2" id="KW-0472">Membrane</keyword>
<feature type="domain" description="CLASP N-terminal" evidence="3">
    <location>
        <begin position="18"/>
        <end position="218"/>
    </location>
</feature>
<dbReference type="InterPro" id="IPR011989">
    <property type="entry name" value="ARM-like"/>
</dbReference>
<evidence type="ECO:0000259" key="3">
    <source>
        <dbReference type="Pfam" id="PF12348"/>
    </source>
</evidence>
<evidence type="ECO:0000313" key="4">
    <source>
        <dbReference type="EMBL" id="KAE8994557.1"/>
    </source>
</evidence>
<feature type="compositionally biased region" description="Polar residues" evidence="1">
    <location>
        <begin position="441"/>
        <end position="451"/>
    </location>
</feature>
<feature type="compositionally biased region" description="Basic and acidic residues" evidence="1">
    <location>
        <begin position="609"/>
        <end position="634"/>
    </location>
</feature>
<sequence>MERLARQVQETQRLLADPTTDWKDCSTAIEELATAVESLRSAESYRDAVRLLLNVSVGIGAQLASIRSKLVKDVCEHLLRIVKVTGGDFQEMANVLMPQIVSTAKSSSAAIRQPGAKLLCKLSETVRYDVGLVRKIFIQLTQDKVRVLLLEQLRIILVYRSDDELTPWRADMLEMVRRGLEDQNTGVRTAAREVLTRISSRWRERVDELMDIPSNHAKMLIITEHRDSPLAEAIVERNPELANKSEMFSRSRSSPMKLRTSFRKSPRHKKSEQNIEIHVSATPPPKQRDQQDAAMQETASSELDTVITESVSAAETNIFDDLDDDEQENIPEAFDGSQMHGCRATSVKREIQQVSQLESTQIATGETAISSRTTVAQTTSVPSFDEVLPHPGVAKLKESKIPSPSNRSPSFLNKKHFESTTRTSSSPELRPSLLPRPGSFTLKSQGSSGPSTPVAAANVEEGNIEQKSLSASDEYFSKPIPSSCATPTPTPPSTDNVTLRPRRRAFFNQEHEEESSLQAFSPAQTSFEVEKSTQALQVEPTLEGVCSSPVIQEESPHLRENHEWNRHRLDDSESRSGDGGESVHGDTDEPEYSGDDDADADSEELGLDEGTRHKSDFEDEIGNRLSDDETKAASDAENEPMLPNSPQDLDVEWKKYAESSPKEQFSVRDDVKEEAQEEATPAKDTLEALLGVRDEMARLRAATRNEEHSYELSLKERDTPVSCAFDPSDTAEQSHQQMLAKHDEEPWDKPGKPYLARLQNAERFARSPLLAPPTDADPEQSIESNILDRLTPLQTVGQTRPEAATFDVDHDSSSEHDYLDLEAHSLSPSRVLEPISTRSCKEDQFDFVQEFRPAENRSSRAESNVPSPQDIAQPQETYFVREELEHAERFDAAEKLFAAKETPPHHGCYDRPQSPEPKLYMHSEPYQERLPPTQMGAILNPIMSPTPNVATEDLIINAAEEKAEEIPSPELQDTSATPQPDLKHYQQEANFAKRDSTPPATETTPVVSPSNPESVARPVSTLPTRVPERNAPPATLDWARSIGIWVIVFIAAMFCTAGVLRAAKTMRESYEYHQALKTRIDMFEASITESHEKVLKLEEDYAIWSEYVRKLADDDESSALRQLQAIQIEVQKWQQDMKADLVQFRQALSVDSIDAAFADLRANNTKQIEQ</sequence>
<dbReference type="InterPro" id="IPR016024">
    <property type="entry name" value="ARM-type_fold"/>
</dbReference>
<feature type="region of interest" description="Disordered" evidence="1">
    <location>
        <begin position="720"/>
        <end position="753"/>
    </location>
</feature>
<dbReference type="Gene3D" id="1.25.10.10">
    <property type="entry name" value="Leucine-rich Repeat Variant"/>
    <property type="match status" value="1"/>
</dbReference>
<comment type="caution">
    <text evidence="4">The sequence shown here is derived from an EMBL/GenBank/DDBJ whole genome shotgun (WGS) entry which is preliminary data.</text>
</comment>
<feature type="compositionally biased region" description="Basic and acidic residues" evidence="1">
    <location>
        <begin position="740"/>
        <end position="751"/>
    </location>
</feature>
<feature type="compositionally biased region" description="Low complexity" evidence="1">
    <location>
        <begin position="420"/>
        <end position="437"/>
    </location>
</feature>
<dbReference type="EMBL" id="QXFW01001211">
    <property type="protein sequence ID" value="KAE8994557.1"/>
    <property type="molecule type" value="Genomic_DNA"/>
</dbReference>
<feature type="compositionally biased region" description="Polar residues" evidence="1">
    <location>
        <begin position="402"/>
        <end position="411"/>
    </location>
</feature>
<dbReference type="InterPro" id="IPR024395">
    <property type="entry name" value="CLASP_N_dom"/>
</dbReference>
<feature type="compositionally biased region" description="Polar residues" evidence="1">
    <location>
        <begin position="516"/>
        <end position="536"/>
    </location>
</feature>
<evidence type="ECO:0000256" key="1">
    <source>
        <dbReference type="SAM" id="MobiDB-lite"/>
    </source>
</evidence>
<dbReference type="Pfam" id="PF12348">
    <property type="entry name" value="CLASP_N"/>
    <property type="match status" value="1"/>
</dbReference>
<accession>A0A6A3JLW5</accession>
<feature type="compositionally biased region" description="Polar residues" evidence="1">
    <location>
        <begin position="373"/>
        <end position="382"/>
    </location>
</feature>
<gene>
    <name evidence="4" type="ORF">PF011_g16689</name>
</gene>
<feature type="region of interest" description="Disordered" evidence="1">
    <location>
        <begin position="851"/>
        <end position="873"/>
    </location>
</feature>
<feature type="compositionally biased region" description="Polar residues" evidence="1">
    <location>
        <begin position="861"/>
        <end position="873"/>
    </location>
</feature>
<evidence type="ECO:0000256" key="2">
    <source>
        <dbReference type="SAM" id="Phobius"/>
    </source>
</evidence>
<reference evidence="4 5" key="1">
    <citation type="submission" date="2018-09" db="EMBL/GenBank/DDBJ databases">
        <title>Genomic investigation of the strawberry pathogen Phytophthora fragariae indicates pathogenicity is determined by transcriptional variation in three key races.</title>
        <authorList>
            <person name="Adams T.M."/>
            <person name="Armitage A.D."/>
            <person name="Sobczyk M.K."/>
            <person name="Bates H.J."/>
            <person name="Dunwell J.M."/>
            <person name="Nellist C.F."/>
            <person name="Harrison R.J."/>
        </authorList>
    </citation>
    <scope>NUCLEOTIDE SEQUENCE [LARGE SCALE GENOMIC DNA]</scope>
    <source>
        <strain evidence="4 5">SCRP245</strain>
    </source>
</reference>
<feature type="transmembrane region" description="Helical" evidence="2">
    <location>
        <begin position="1042"/>
        <end position="1063"/>
    </location>
</feature>
<feature type="region of interest" description="Disordered" evidence="1">
    <location>
        <begin position="373"/>
        <end position="455"/>
    </location>
</feature>
<feature type="compositionally biased region" description="Basic and acidic residues" evidence="1">
    <location>
        <begin position="554"/>
        <end position="587"/>
    </location>
</feature>
<feature type="compositionally biased region" description="Acidic residues" evidence="1">
    <location>
        <begin position="588"/>
        <end position="607"/>
    </location>
</feature>
<dbReference type="Proteomes" id="UP000460718">
    <property type="component" value="Unassembled WGS sequence"/>
</dbReference>
<evidence type="ECO:0000313" key="5">
    <source>
        <dbReference type="Proteomes" id="UP000460718"/>
    </source>
</evidence>
<feature type="region of interest" description="Disordered" evidence="1">
    <location>
        <begin position="991"/>
        <end position="1026"/>
    </location>
</feature>